<feature type="domain" description="Peptidase C39-like" evidence="2">
    <location>
        <begin position="248"/>
        <end position="399"/>
    </location>
</feature>
<dbReference type="InterPro" id="IPR006311">
    <property type="entry name" value="TAT_signal"/>
</dbReference>
<dbReference type="InterPro" id="IPR039563">
    <property type="entry name" value="Peptidase_C39_single_dom"/>
</dbReference>
<dbReference type="EMBL" id="JAZGQK010000019">
    <property type="protein sequence ID" value="MEE6261162.1"/>
    <property type="molecule type" value="Genomic_DNA"/>
</dbReference>
<protein>
    <submittedName>
        <fullName evidence="3">C39 family peptidase</fullName>
    </submittedName>
</protein>
<organism evidence="3 4">
    <name type="scientific">Plantactinospora sonchi</name>
    <dbReference type="NCBI Taxonomy" id="1544735"/>
    <lineage>
        <taxon>Bacteria</taxon>
        <taxon>Bacillati</taxon>
        <taxon>Actinomycetota</taxon>
        <taxon>Actinomycetes</taxon>
        <taxon>Micromonosporales</taxon>
        <taxon>Micromonosporaceae</taxon>
        <taxon>Plantactinospora</taxon>
    </lineage>
</organism>
<evidence type="ECO:0000313" key="3">
    <source>
        <dbReference type="EMBL" id="MEE6261162.1"/>
    </source>
</evidence>
<keyword evidence="4" id="KW-1185">Reference proteome</keyword>
<evidence type="ECO:0000313" key="4">
    <source>
        <dbReference type="Proteomes" id="UP001332243"/>
    </source>
</evidence>
<proteinExistence type="predicted"/>
<dbReference type="Pfam" id="PF13529">
    <property type="entry name" value="Peptidase_C39_2"/>
    <property type="match status" value="1"/>
</dbReference>
<reference evidence="3 4" key="1">
    <citation type="submission" date="2024-01" db="EMBL/GenBank/DDBJ databases">
        <title>Genome insights into Plantactinospora sonchi sp. nov.</title>
        <authorList>
            <person name="Wang L."/>
        </authorList>
    </citation>
    <scope>NUCLEOTIDE SEQUENCE [LARGE SCALE GENOMIC DNA]</scope>
    <source>
        <strain evidence="3 4">NEAU-QY2</strain>
    </source>
</reference>
<evidence type="ECO:0000256" key="1">
    <source>
        <dbReference type="SAM" id="SignalP"/>
    </source>
</evidence>
<dbReference type="PROSITE" id="PS51318">
    <property type="entry name" value="TAT"/>
    <property type="match status" value="1"/>
</dbReference>
<feature type="signal peptide" evidence="1">
    <location>
        <begin position="1"/>
        <end position="32"/>
    </location>
</feature>
<name>A0ABU7RXB1_9ACTN</name>
<keyword evidence="1" id="KW-0732">Signal</keyword>
<dbReference type="Gene3D" id="3.90.70.10">
    <property type="entry name" value="Cysteine proteinases"/>
    <property type="match status" value="1"/>
</dbReference>
<dbReference type="RefSeq" id="WP_331216278.1">
    <property type="nucleotide sequence ID" value="NZ_JAZGQK010000019.1"/>
</dbReference>
<dbReference type="InterPro" id="IPR039564">
    <property type="entry name" value="Peptidase_C39-like"/>
</dbReference>
<sequence length="458" mass="50372">MAIPPNPISRRTFTFAGLSSLALLSTAAPAQAGTVRHGHTTHGGPRPVVPDEQITFHEWSRHPDWRRGTHHGTVAIPGRRPGITLRRAAGTVDYPDPHTGTTRTWSYATWTSPVTPIGFDASELVASWNAETPAGTWIQIEMQGTYNTGDQTPWYVLGRWASGDQDIRRTSVDRQGDPWSTIWTDTFSIDDVANGVLLRAYQLRLTLYRAPDAPRAPTVTLLGAMSSLVPDRFTVTPSAGRIAWGRELAVPTYSQNIHAGHYPEYDGGGQAWCSPTSTTMVLEYWGRRPSAEETAWVDPDYPDPAVNHAARMTYDYAYEGCGNWPFNTAYAASYGLDAKVTRLHSLDEVEHFINAGIPVVTSQSFLAEELDGANYGTSGHLFVVVGFTRDGDVVVNDPASSSNDVVRNVYRRDQFEQIWLRTKRYNASGGVSGGSGGIAYLIKPPGRHWPRVPGSTNW</sequence>
<dbReference type="Proteomes" id="UP001332243">
    <property type="component" value="Unassembled WGS sequence"/>
</dbReference>
<comment type="caution">
    <text evidence="3">The sequence shown here is derived from an EMBL/GenBank/DDBJ whole genome shotgun (WGS) entry which is preliminary data.</text>
</comment>
<gene>
    <name evidence="3" type="ORF">V1633_22020</name>
</gene>
<evidence type="ECO:0000259" key="2">
    <source>
        <dbReference type="Pfam" id="PF13529"/>
    </source>
</evidence>
<feature type="chain" id="PRO_5047495973" evidence="1">
    <location>
        <begin position="33"/>
        <end position="458"/>
    </location>
</feature>
<accession>A0ABU7RXB1</accession>
<dbReference type="CDD" id="cd02549">
    <property type="entry name" value="Peptidase_C39A"/>
    <property type="match status" value="1"/>
</dbReference>